<feature type="signal peptide" evidence="11">
    <location>
        <begin position="1"/>
        <end position="21"/>
    </location>
</feature>
<evidence type="ECO:0000256" key="5">
    <source>
        <dbReference type="ARBA" id="ARBA00022519"/>
    </source>
</evidence>
<keyword evidence="8" id="KW-1133">Transmembrane helix</keyword>
<evidence type="ECO:0000256" key="2">
    <source>
        <dbReference type="ARBA" id="ARBA00006555"/>
    </source>
</evidence>
<gene>
    <name evidence="13" type="ORF">NT01SARS_0433</name>
</gene>
<keyword evidence="4 10" id="KW-1003">Cell membrane</keyword>
<feature type="domain" description="TonB C-terminal" evidence="12">
    <location>
        <begin position="30"/>
        <end position="121"/>
    </location>
</feature>
<evidence type="ECO:0000256" key="8">
    <source>
        <dbReference type="ARBA" id="ARBA00022989"/>
    </source>
</evidence>
<dbReference type="InterPro" id="IPR037682">
    <property type="entry name" value="TonB_C"/>
</dbReference>
<dbReference type="GO" id="GO:0015891">
    <property type="term" value="P:siderophore transport"/>
    <property type="evidence" value="ECO:0007669"/>
    <property type="project" value="InterPro"/>
</dbReference>
<evidence type="ECO:0000256" key="1">
    <source>
        <dbReference type="ARBA" id="ARBA00004383"/>
    </source>
</evidence>
<evidence type="ECO:0000256" key="3">
    <source>
        <dbReference type="ARBA" id="ARBA00022448"/>
    </source>
</evidence>
<dbReference type="GO" id="GO:0030288">
    <property type="term" value="C:outer membrane-bounded periplasmic space"/>
    <property type="evidence" value="ECO:0007669"/>
    <property type="project" value="InterPro"/>
</dbReference>
<accession>J4KS22</accession>
<dbReference type="InterPro" id="IPR003538">
    <property type="entry name" value="TonB"/>
</dbReference>
<dbReference type="InterPro" id="IPR051045">
    <property type="entry name" value="TonB-dependent_transducer"/>
</dbReference>
<dbReference type="HOGENOM" id="CLU_2036406_0_0_6"/>
<dbReference type="EMBL" id="JH611156">
    <property type="protein sequence ID" value="EJP71949.1"/>
    <property type="molecule type" value="Genomic_DNA"/>
</dbReference>
<keyword evidence="6" id="KW-0812">Transmembrane</keyword>
<dbReference type="STRING" id="1123866.NT01SARS_0433"/>
<name>J4KS22_9GAMM</name>
<evidence type="ECO:0000256" key="11">
    <source>
        <dbReference type="SAM" id="SignalP"/>
    </source>
</evidence>
<comment type="similarity">
    <text evidence="2 10">Belongs to the TonB family.</text>
</comment>
<dbReference type="PANTHER" id="PTHR33446">
    <property type="entry name" value="PROTEIN TONB-RELATED"/>
    <property type="match status" value="1"/>
</dbReference>
<dbReference type="PRINTS" id="PR01374">
    <property type="entry name" value="TONBPROTEIN"/>
</dbReference>
<dbReference type="AlphaFoldDB" id="J4KS22"/>
<dbReference type="Pfam" id="PF03544">
    <property type="entry name" value="TonB_C"/>
    <property type="match status" value="1"/>
</dbReference>
<evidence type="ECO:0000313" key="13">
    <source>
        <dbReference type="EMBL" id="EJP71949.1"/>
    </source>
</evidence>
<dbReference type="NCBIfam" id="TIGR01352">
    <property type="entry name" value="tonB_Cterm"/>
    <property type="match status" value="1"/>
</dbReference>
<keyword evidence="9" id="KW-0472">Membrane</keyword>
<keyword evidence="5 10" id="KW-0997">Cell inner membrane</keyword>
<evidence type="ECO:0000256" key="10">
    <source>
        <dbReference type="RuleBase" id="RU362123"/>
    </source>
</evidence>
<dbReference type="Proteomes" id="UP000010305">
    <property type="component" value="Unassembled WGS sequence"/>
</dbReference>
<evidence type="ECO:0000256" key="9">
    <source>
        <dbReference type="ARBA" id="ARBA00023136"/>
    </source>
</evidence>
<evidence type="ECO:0000256" key="7">
    <source>
        <dbReference type="ARBA" id="ARBA00022927"/>
    </source>
</evidence>
<keyword evidence="10" id="KW-0735">Signal-anchor</keyword>
<dbReference type="SUPFAM" id="SSF74653">
    <property type="entry name" value="TolA/TonB C-terminal domain"/>
    <property type="match status" value="1"/>
</dbReference>
<evidence type="ECO:0000313" key="14">
    <source>
        <dbReference type="Proteomes" id="UP000010305"/>
    </source>
</evidence>
<comment type="subcellular location">
    <subcellularLocation>
        <location evidence="1 10">Cell inner membrane</location>
        <topology evidence="1 10">Single-pass membrane protein</topology>
        <orientation evidence="1 10">Periplasmic side</orientation>
    </subcellularLocation>
</comment>
<keyword evidence="3 10" id="KW-0813">Transport</keyword>
<dbReference type="Gene3D" id="3.30.1150.10">
    <property type="match status" value="1"/>
</dbReference>
<dbReference type="PROSITE" id="PS52015">
    <property type="entry name" value="TONB_CTD"/>
    <property type="match status" value="1"/>
</dbReference>
<feature type="chain" id="PRO_5003779690" description="Protein TonB" evidence="11">
    <location>
        <begin position="22"/>
        <end position="121"/>
    </location>
</feature>
<dbReference type="GO" id="GO:0005886">
    <property type="term" value="C:plasma membrane"/>
    <property type="evidence" value="ECO:0007669"/>
    <property type="project" value="UniProtKB-SubCell"/>
</dbReference>
<evidence type="ECO:0000256" key="4">
    <source>
        <dbReference type="ARBA" id="ARBA00022475"/>
    </source>
</evidence>
<dbReference type="InterPro" id="IPR006260">
    <property type="entry name" value="TonB/TolA_C"/>
</dbReference>
<dbReference type="GO" id="GO:0015031">
    <property type="term" value="P:protein transport"/>
    <property type="evidence" value="ECO:0007669"/>
    <property type="project" value="UniProtKB-UniRule"/>
</dbReference>
<evidence type="ECO:0000256" key="6">
    <source>
        <dbReference type="ARBA" id="ARBA00022692"/>
    </source>
</evidence>
<evidence type="ECO:0000259" key="12">
    <source>
        <dbReference type="PROSITE" id="PS52015"/>
    </source>
</evidence>
<keyword evidence="7 10" id="KW-0653">Protein transport</keyword>
<organism evidence="13 14">
    <name type="scientific">SAR86 cluster bacterium SAR86A</name>
    <dbReference type="NCBI Taxonomy" id="1123866"/>
    <lineage>
        <taxon>Bacteria</taxon>
        <taxon>Pseudomonadati</taxon>
        <taxon>Pseudomonadota</taxon>
        <taxon>Gammaproteobacteria</taxon>
        <taxon>SAR86 cluster</taxon>
    </lineage>
</organism>
<protein>
    <recommendedName>
        <fullName evidence="10">Protein TonB</fullName>
    </recommendedName>
</protein>
<comment type="function">
    <text evidence="10">Interacts with outer membrane receptor proteins that carry out high-affinity binding and energy dependent uptake into the periplasmic space of specific substrates. It could act to transduce energy from the cytoplasmic membrane to specific energy-requiring processes in the outer membrane, resulting in the release into the periplasm of ligands bound by these outer membrane proteins.</text>
</comment>
<proteinExistence type="inferred from homology"/>
<keyword evidence="11" id="KW-0732">Signal</keyword>
<dbReference type="GO" id="GO:0031992">
    <property type="term" value="F:energy transducer activity"/>
    <property type="evidence" value="ECO:0007669"/>
    <property type="project" value="InterPro"/>
</dbReference>
<reference evidence="13 14" key="1">
    <citation type="journal article" date="2012" name="ISME J.">
        <title>Genomic insights to SAR86, an abundant and uncultivated marine bacterial lineage.</title>
        <authorList>
            <person name="Dupont C.L."/>
            <person name="Rusch D.B."/>
            <person name="Yooseph S."/>
            <person name="Lombardo M.J."/>
            <person name="Richter R.A."/>
            <person name="Valas R."/>
            <person name="Novotny M."/>
            <person name="Yee-Greenbaum J."/>
            <person name="Selengut J.D."/>
            <person name="Haft D.H."/>
            <person name="Halpern A.L."/>
            <person name="Lasken R.S."/>
            <person name="Nealson K."/>
            <person name="Friedman R."/>
            <person name="Venter J.C."/>
        </authorList>
    </citation>
    <scope>NUCLEOTIDE SEQUENCE [LARGE SCALE GENOMIC DNA]</scope>
</reference>
<dbReference type="GO" id="GO:0055085">
    <property type="term" value="P:transmembrane transport"/>
    <property type="evidence" value="ECO:0007669"/>
    <property type="project" value="InterPro"/>
</dbReference>
<sequence length="121" mass="13929">MKKFKYLFLSAFLIVSFESFSAEYGYVDDETRIKLVRMNQLMPEYPRQAIRLGIEGSVVLKFNVDEYGAVLDPYVVESNPGGIFDRASIKAVRKLIYEPPLFEEKAVPVRNVQLTVVFKLQ</sequence>